<proteinExistence type="predicted"/>
<comment type="caution">
    <text evidence="1">The sequence shown here is derived from an EMBL/GenBank/DDBJ whole genome shotgun (WGS) entry which is preliminary data.</text>
</comment>
<evidence type="ECO:0008006" key="3">
    <source>
        <dbReference type="Google" id="ProtNLM"/>
    </source>
</evidence>
<accession>A0A1Y3MPY3</accession>
<dbReference type="RefSeq" id="WP_016112924.1">
    <property type="nucleotide sequence ID" value="NZ_CP189809.1"/>
</dbReference>
<reference evidence="1 2" key="1">
    <citation type="submission" date="2017-02" db="EMBL/GenBank/DDBJ databases">
        <title>Bacillus pseudomycoides isolate FSL K6-0042.</title>
        <authorList>
            <person name="Kovac J."/>
        </authorList>
    </citation>
    <scope>NUCLEOTIDE SEQUENCE [LARGE SCALE GENOMIC DNA]</scope>
    <source>
        <strain evidence="1 2">FSL K6-0042</strain>
    </source>
</reference>
<organism evidence="1 2">
    <name type="scientific">Bacillus pseudomycoides</name>
    <dbReference type="NCBI Taxonomy" id="64104"/>
    <lineage>
        <taxon>Bacteria</taxon>
        <taxon>Bacillati</taxon>
        <taxon>Bacillota</taxon>
        <taxon>Bacilli</taxon>
        <taxon>Bacillales</taxon>
        <taxon>Bacillaceae</taxon>
        <taxon>Bacillus</taxon>
        <taxon>Bacillus cereus group</taxon>
    </lineage>
</organism>
<gene>
    <name evidence="1" type="ORF">BW425_08865</name>
</gene>
<evidence type="ECO:0000313" key="1">
    <source>
        <dbReference type="EMBL" id="OUM49203.1"/>
    </source>
</evidence>
<sequence length="84" mass="8348">MGFVIAALLFLVLIGMIVKSIRSNKRKVNLYKSGTGDSTSTTATSTPLFFAGSDSDNSHDCGSSFGGDSGFSGGDGGSCGGGGD</sequence>
<evidence type="ECO:0000313" key="2">
    <source>
        <dbReference type="Proteomes" id="UP000195321"/>
    </source>
</evidence>
<dbReference type="AlphaFoldDB" id="A0A1Y3MPY3"/>
<dbReference type="EMBL" id="MWPX01000007">
    <property type="protein sequence ID" value="OUM49203.1"/>
    <property type="molecule type" value="Genomic_DNA"/>
</dbReference>
<protein>
    <recommendedName>
        <fullName evidence="3">Methanol dehydrogenase</fullName>
    </recommendedName>
</protein>
<name>A0A1Y3MPY3_9BACI</name>
<dbReference type="Proteomes" id="UP000195321">
    <property type="component" value="Unassembled WGS sequence"/>
</dbReference>